<keyword evidence="1" id="KW-0472">Membrane</keyword>
<dbReference type="EMBL" id="LHYG01000004">
    <property type="protein sequence ID" value="KXB06392.1"/>
    <property type="molecule type" value="Genomic_DNA"/>
</dbReference>
<dbReference type="AlphaFoldDB" id="A0A133VIX7"/>
<keyword evidence="1" id="KW-1133">Transmembrane helix</keyword>
<dbReference type="InterPro" id="IPR018649">
    <property type="entry name" value="SHOCT"/>
</dbReference>
<evidence type="ECO:0000256" key="1">
    <source>
        <dbReference type="SAM" id="Phobius"/>
    </source>
</evidence>
<keyword evidence="1" id="KW-0812">Transmembrane</keyword>
<dbReference type="Proteomes" id="UP000070491">
    <property type="component" value="Unassembled WGS sequence"/>
</dbReference>
<protein>
    <recommendedName>
        <fullName evidence="2">SHOCT domain-containing protein</fullName>
    </recommendedName>
</protein>
<proteinExistence type="predicted"/>
<feature type="transmembrane region" description="Helical" evidence="1">
    <location>
        <begin position="9"/>
        <end position="33"/>
    </location>
</feature>
<sequence length="72" mass="8741">MMHSWSGGWWWVFGVVTWILIAVALILFIWWLWTRTEGVSEDYENPYDILKRRYARGEISKEEFEEIESDLV</sequence>
<gene>
    <name evidence="3" type="ORF">AKJ53_00530</name>
</gene>
<accession>A0A133VIX7</accession>
<evidence type="ECO:0000259" key="2">
    <source>
        <dbReference type="Pfam" id="PF09851"/>
    </source>
</evidence>
<evidence type="ECO:0000313" key="3">
    <source>
        <dbReference type="EMBL" id="KXB06392.1"/>
    </source>
</evidence>
<feature type="domain" description="SHOCT" evidence="2">
    <location>
        <begin position="48"/>
        <end position="66"/>
    </location>
</feature>
<name>A0A133VIX7_9EURY</name>
<reference evidence="3 4" key="1">
    <citation type="journal article" date="2016" name="Sci. Rep.">
        <title>Metabolic traits of an uncultured archaeal lineage -MSBL1- from brine pools of the Red Sea.</title>
        <authorList>
            <person name="Mwirichia R."/>
            <person name="Alam I."/>
            <person name="Rashid M."/>
            <person name="Vinu M."/>
            <person name="Ba-Alawi W."/>
            <person name="Anthony Kamau A."/>
            <person name="Kamanda Ngugi D."/>
            <person name="Goker M."/>
            <person name="Klenk H.P."/>
            <person name="Bajic V."/>
            <person name="Stingl U."/>
        </authorList>
    </citation>
    <scope>NUCLEOTIDE SEQUENCE [LARGE SCALE GENOMIC DNA]</scope>
    <source>
        <strain evidence="3">SCGC-AAA382F02</strain>
    </source>
</reference>
<dbReference type="Pfam" id="PF09851">
    <property type="entry name" value="SHOCT"/>
    <property type="match status" value="1"/>
</dbReference>
<evidence type="ECO:0000313" key="4">
    <source>
        <dbReference type="Proteomes" id="UP000070491"/>
    </source>
</evidence>
<comment type="caution">
    <text evidence="3">The sequence shown here is derived from an EMBL/GenBank/DDBJ whole genome shotgun (WGS) entry which is preliminary data.</text>
</comment>
<organism evidence="3 4">
    <name type="scientific">candidate division MSBL1 archaeon SCGC-AAA382F02</name>
    <dbReference type="NCBI Taxonomy" id="1698282"/>
    <lineage>
        <taxon>Archaea</taxon>
        <taxon>Methanobacteriati</taxon>
        <taxon>Methanobacteriota</taxon>
        <taxon>candidate division MSBL1</taxon>
    </lineage>
</organism>
<keyword evidence="4" id="KW-1185">Reference proteome</keyword>